<feature type="binding site" evidence="7">
    <location>
        <begin position="172"/>
        <end position="179"/>
    </location>
    <ligand>
        <name>GTP</name>
        <dbReference type="ChEBI" id="CHEBI:37565"/>
    </ligand>
</feature>
<dbReference type="InterPro" id="IPR015760">
    <property type="entry name" value="TIF_IF2"/>
</dbReference>
<dbReference type="Gene3D" id="3.40.50.300">
    <property type="entry name" value="P-loop containing nucleotide triphosphate hydrolases"/>
    <property type="match status" value="1"/>
</dbReference>
<keyword evidence="6 7" id="KW-0342">GTP-binding</keyword>
<accession>A0A1G2ATR4</accession>
<dbReference type="NCBIfam" id="TIGR00487">
    <property type="entry name" value="IF-2"/>
    <property type="match status" value="1"/>
</dbReference>
<dbReference type="Pfam" id="PF00009">
    <property type="entry name" value="GTP_EFTU"/>
    <property type="match status" value="1"/>
</dbReference>
<comment type="similarity">
    <text evidence="1 7 8">Belongs to the TRAFAC class translation factor GTPase superfamily. Classic translation factor GTPase family. IF-2 subfamily.</text>
</comment>
<dbReference type="GO" id="GO:0003743">
    <property type="term" value="F:translation initiation factor activity"/>
    <property type="evidence" value="ECO:0007669"/>
    <property type="project" value="UniProtKB-UniRule"/>
</dbReference>
<evidence type="ECO:0000256" key="8">
    <source>
        <dbReference type="RuleBase" id="RU000644"/>
    </source>
</evidence>
<keyword evidence="7" id="KW-0963">Cytoplasm</keyword>
<dbReference type="InterPro" id="IPR000795">
    <property type="entry name" value="T_Tr_GTP-bd_dom"/>
</dbReference>
<dbReference type="GO" id="GO:0005525">
    <property type="term" value="F:GTP binding"/>
    <property type="evidence" value="ECO:0007669"/>
    <property type="project" value="UniProtKB-KW"/>
</dbReference>
<dbReference type="InterPro" id="IPR006847">
    <property type="entry name" value="IF2_N"/>
</dbReference>
<dbReference type="PANTHER" id="PTHR43381:SF5">
    <property type="entry name" value="TR-TYPE G DOMAIN-CONTAINING PROTEIN"/>
    <property type="match status" value="1"/>
</dbReference>
<proteinExistence type="inferred from homology"/>
<keyword evidence="5 7" id="KW-0648">Protein biosynthesis</keyword>
<dbReference type="Pfam" id="PF22042">
    <property type="entry name" value="EF-G_D2"/>
    <property type="match status" value="1"/>
</dbReference>
<dbReference type="InterPro" id="IPR023115">
    <property type="entry name" value="TIF_IF2_dom3"/>
</dbReference>
<evidence type="ECO:0000256" key="3">
    <source>
        <dbReference type="ARBA" id="ARBA00022540"/>
    </source>
</evidence>
<feature type="binding site" evidence="7">
    <location>
        <begin position="272"/>
        <end position="275"/>
    </location>
    <ligand>
        <name>GTP</name>
        <dbReference type="ChEBI" id="CHEBI:37565"/>
    </ligand>
</feature>
<dbReference type="Proteomes" id="UP000177165">
    <property type="component" value="Unassembled WGS sequence"/>
</dbReference>
<dbReference type="Gene3D" id="3.40.50.10050">
    <property type="entry name" value="Translation initiation factor IF- 2, domain 3"/>
    <property type="match status" value="1"/>
</dbReference>
<comment type="subcellular location">
    <subcellularLocation>
        <location evidence="7">Cytoplasm</location>
    </subcellularLocation>
</comment>
<protein>
    <recommendedName>
        <fullName evidence="2 7">Translation initiation factor IF-2</fullName>
    </recommendedName>
</protein>
<evidence type="ECO:0000256" key="4">
    <source>
        <dbReference type="ARBA" id="ARBA00022741"/>
    </source>
</evidence>
<dbReference type="SUPFAM" id="SSF52540">
    <property type="entry name" value="P-loop containing nucleoside triphosphate hydrolases"/>
    <property type="match status" value="1"/>
</dbReference>
<evidence type="ECO:0000256" key="5">
    <source>
        <dbReference type="ARBA" id="ARBA00022917"/>
    </source>
</evidence>
<dbReference type="InterPro" id="IPR009000">
    <property type="entry name" value="Transl_B-barrel_sf"/>
</dbReference>
<dbReference type="Pfam" id="PF04760">
    <property type="entry name" value="IF2_N"/>
    <property type="match status" value="1"/>
</dbReference>
<dbReference type="SUPFAM" id="SSF52156">
    <property type="entry name" value="Initiation factor IF2/eIF5b, domain 3"/>
    <property type="match status" value="1"/>
</dbReference>
<dbReference type="NCBIfam" id="TIGR00231">
    <property type="entry name" value="small_GTP"/>
    <property type="match status" value="1"/>
</dbReference>
<keyword evidence="3 7" id="KW-0396">Initiation factor</keyword>
<dbReference type="HAMAP" id="MF_00100_B">
    <property type="entry name" value="IF_2_B"/>
    <property type="match status" value="1"/>
</dbReference>
<evidence type="ECO:0000259" key="9">
    <source>
        <dbReference type="PROSITE" id="PS51722"/>
    </source>
</evidence>
<dbReference type="SUPFAM" id="SSF50447">
    <property type="entry name" value="Translation proteins"/>
    <property type="match status" value="2"/>
</dbReference>
<dbReference type="InterPro" id="IPR005225">
    <property type="entry name" value="Small_GTP-bd"/>
</dbReference>
<dbReference type="InterPro" id="IPR027417">
    <property type="entry name" value="P-loop_NTPase"/>
</dbReference>
<name>A0A1G2ATR4_9BACT</name>
<feature type="region of interest" description="G-domain" evidence="7">
    <location>
        <begin position="166"/>
        <end position="314"/>
    </location>
</feature>
<evidence type="ECO:0000313" key="11">
    <source>
        <dbReference type="Proteomes" id="UP000177165"/>
    </source>
</evidence>
<keyword evidence="4 7" id="KW-0547">Nucleotide-binding</keyword>
<dbReference type="CDD" id="cd03702">
    <property type="entry name" value="IF2_mtIF2_II"/>
    <property type="match status" value="1"/>
</dbReference>
<dbReference type="AlphaFoldDB" id="A0A1G2ATR4"/>
<dbReference type="InterPro" id="IPR000178">
    <property type="entry name" value="TF_IF2_bacterial-like"/>
</dbReference>
<sequence length="656" mass="72963">MNVTELIRKLKMNKEEFFPLVQELGFDIGVRAIKVDDVVAQKIMQTIQQHRRTQGKSFFAEEKKARVEVASDAKVLRLPQKITVKNFAEKIGKPVTDLIAILMQNGIMATINENLDFETATIVAEDLGFKTEFEDVQTQKTEISRKALLESLLIKDSKAQLQMRAPVVVVMGHVDHGKTKLLDAIRKTNLVEQEAGGITQHIGAYQVMHQGRTITFIDTPGHEAFSAMRSRGARIADIAILVIAADDSIKPQTVEAIEIMEKAELPFIVAVNKIDKPEADIDRVKKDLAKYNLIPEDWGGKTICVPVSAKQRQGISELLDMILLVADIEKDHILANPQADAAGTIIESHIDKGKGPVATVLVQTGTLKKGELIVAGNAIGRIKAMYDWNSKALEQALPSQPAQFLGFKNTPKVGDILRVTHDRKMLKQTAKEYRKFARPIESSLDKKATQKQLSIILRADTLGSLEAIVESIKKQEHKEVHIGIIMKGLGNISEKDIVLAESTGSLILGFNVTFTPGAQQAAHTSQVQIHIFNIIYELLDLVKQSIEKLLEPETVFTLIGKAKILALFKQIPRGRVVGCKVTMGILKPETPVKMYREGVFLGEGFIRQLQIEQKKVPEVKSGSDCGVQFETQVDMQLGDEWEVYKKEQIQRTLKSE</sequence>
<dbReference type="PANTHER" id="PTHR43381">
    <property type="entry name" value="TRANSLATION INITIATION FACTOR IF-2-RELATED"/>
    <property type="match status" value="1"/>
</dbReference>
<dbReference type="GO" id="GO:0003924">
    <property type="term" value="F:GTPase activity"/>
    <property type="evidence" value="ECO:0007669"/>
    <property type="project" value="UniProtKB-UniRule"/>
</dbReference>
<dbReference type="InterPro" id="IPR044145">
    <property type="entry name" value="IF2_II"/>
</dbReference>
<dbReference type="Gene3D" id="2.40.30.10">
    <property type="entry name" value="Translation factors"/>
    <property type="match status" value="2"/>
</dbReference>
<dbReference type="FunFam" id="3.40.50.300:FF:000019">
    <property type="entry name" value="Translation initiation factor IF-2"/>
    <property type="match status" value="1"/>
</dbReference>
<dbReference type="InterPro" id="IPR053905">
    <property type="entry name" value="EF-G-like_DII"/>
</dbReference>
<comment type="function">
    <text evidence="7 8">One of the essential components for the initiation of protein synthesis. Protects formylmethionyl-tRNA from spontaneous hydrolysis and promotes its binding to the 30S ribosomal subunits. Also involved in the hydrolysis of GTP during the formation of the 70S ribosomal complex.</text>
</comment>
<organism evidence="10 11">
    <name type="scientific">Candidatus Kerfeldbacteria bacterium RIFCSPHIGHO2_02_FULL_42_14</name>
    <dbReference type="NCBI Taxonomy" id="1798540"/>
    <lineage>
        <taxon>Bacteria</taxon>
        <taxon>Candidatus Kerfeldiibacteriota</taxon>
    </lineage>
</organism>
<evidence type="ECO:0000256" key="1">
    <source>
        <dbReference type="ARBA" id="ARBA00007733"/>
    </source>
</evidence>
<dbReference type="GO" id="GO:0005829">
    <property type="term" value="C:cytosol"/>
    <property type="evidence" value="ECO:0007669"/>
    <property type="project" value="TreeGrafter"/>
</dbReference>
<evidence type="ECO:0000313" key="10">
    <source>
        <dbReference type="EMBL" id="OGY80055.1"/>
    </source>
</evidence>
<dbReference type="EMBL" id="MHKB01000002">
    <property type="protein sequence ID" value="OGY80055.1"/>
    <property type="molecule type" value="Genomic_DNA"/>
</dbReference>
<dbReference type="FunFam" id="3.40.50.10050:FF:000001">
    <property type="entry name" value="Translation initiation factor IF-2"/>
    <property type="match status" value="1"/>
</dbReference>
<dbReference type="PROSITE" id="PS51722">
    <property type="entry name" value="G_TR_2"/>
    <property type="match status" value="1"/>
</dbReference>
<evidence type="ECO:0000256" key="7">
    <source>
        <dbReference type="HAMAP-Rule" id="MF_00100"/>
    </source>
</evidence>
<gene>
    <name evidence="7" type="primary">infB</name>
    <name evidence="10" type="ORF">A3B74_05400</name>
</gene>
<dbReference type="Pfam" id="PF11987">
    <property type="entry name" value="IF-2"/>
    <property type="match status" value="1"/>
</dbReference>
<dbReference type="STRING" id="1798540.A3B74_05400"/>
<evidence type="ECO:0000256" key="6">
    <source>
        <dbReference type="ARBA" id="ARBA00023134"/>
    </source>
</evidence>
<evidence type="ECO:0000256" key="2">
    <source>
        <dbReference type="ARBA" id="ARBA00020675"/>
    </source>
</evidence>
<comment type="caution">
    <text evidence="10">The sequence shown here is derived from an EMBL/GenBank/DDBJ whole genome shotgun (WGS) entry which is preliminary data.</text>
</comment>
<feature type="binding site" evidence="7">
    <location>
        <begin position="218"/>
        <end position="222"/>
    </location>
    <ligand>
        <name>GTP</name>
        <dbReference type="ChEBI" id="CHEBI:37565"/>
    </ligand>
</feature>
<dbReference type="InterPro" id="IPR036925">
    <property type="entry name" value="TIF_IF2_dom3_sf"/>
</dbReference>
<reference evidence="10 11" key="1">
    <citation type="journal article" date="2016" name="Nat. Commun.">
        <title>Thousands of microbial genomes shed light on interconnected biogeochemical processes in an aquifer system.</title>
        <authorList>
            <person name="Anantharaman K."/>
            <person name="Brown C.T."/>
            <person name="Hug L.A."/>
            <person name="Sharon I."/>
            <person name="Castelle C.J."/>
            <person name="Probst A.J."/>
            <person name="Thomas B.C."/>
            <person name="Singh A."/>
            <person name="Wilkins M.J."/>
            <person name="Karaoz U."/>
            <person name="Brodie E.L."/>
            <person name="Williams K.H."/>
            <person name="Hubbard S.S."/>
            <person name="Banfield J.F."/>
        </authorList>
    </citation>
    <scope>NUCLEOTIDE SEQUENCE [LARGE SCALE GENOMIC DNA]</scope>
</reference>
<feature type="domain" description="Tr-type G" evidence="9">
    <location>
        <begin position="163"/>
        <end position="330"/>
    </location>
</feature>
<dbReference type="CDD" id="cd01887">
    <property type="entry name" value="IF2_eIF5B"/>
    <property type="match status" value="1"/>
</dbReference>